<name>A0A0K2CMZ1_9CAUD</name>
<dbReference type="EMBL" id="KT151955">
    <property type="protein sequence ID" value="ALA07141.1"/>
    <property type="molecule type" value="Genomic_DNA"/>
</dbReference>
<reference evidence="1 2" key="1">
    <citation type="journal article" date="2015" name="Genome Announc.">
        <title>Genome Sequences of Five Additional Brevibacillus laterosporus Bacteriophages.</title>
        <authorList>
            <person name="Merrill B.D."/>
            <person name="Berg J.A."/>
            <person name="Graves K.A."/>
            <person name="Ward A.T."/>
            <person name="Hilton J.A."/>
            <person name="Wake B.N."/>
            <person name="Grose J.H."/>
            <person name="Breakwell D.P."/>
            <person name="Burnett S.H."/>
        </authorList>
    </citation>
    <scope>NUCLEOTIDE SEQUENCE [LARGE SCALE GENOMIC DNA]</scope>
</reference>
<gene>
    <name evidence="1" type="ORF">JENST_11</name>
</gene>
<organism evidence="1 2">
    <name type="scientific">Brevibacillus phage Jenst</name>
    <dbReference type="NCBI Taxonomy" id="1691954"/>
    <lineage>
        <taxon>Viruses</taxon>
        <taxon>Duplodnaviria</taxon>
        <taxon>Heunggongvirae</taxon>
        <taxon>Uroviricota</taxon>
        <taxon>Caudoviricetes</taxon>
        <taxon>Jenstvirus</taxon>
        <taxon>Jenstvirus jenst</taxon>
    </lineage>
</organism>
<dbReference type="GeneID" id="26625953"/>
<sequence>MLTTQLGGSVRSINNHLYTVTLDFIELWRASPEQDFSAPLSLNLCIVYKNFDPSTLLL</sequence>
<protein>
    <submittedName>
        <fullName evidence="1">Uncharacterized protein</fullName>
    </submittedName>
</protein>
<evidence type="ECO:0000313" key="2">
    <source>
        <dbReference type="Proteomes" id="UP000208104"/>
    </source>
</evidence>
<accession>A0A0K2CMZ1</accession>
<keyword evidence="2" id="KW-1185">Reference proteome</keyword>
<dbReference type="RefSeq" id="YP_009199072.1">
    <property type="nucleotide sequence ID" value="NC_028805.1"/>
</dbReference>
<proteinExistence type="predicted"/>
<dbReference type="Proteomes" id="UP000208104">
    <property type="component" value="Segment"/>
</dbReference>
<evidence type="ECO:0000313" key="1">
    <source>
        <dbReference type="EMBL" id="ALA07141.1"/>
    </source>
</evidence>
<dbReference type="KEGG" id="vg:26625953"/>